<dbReference type="STRING" id="4097.A0A1S3Z0X7"/>
<accession>A0A1S3Z0X7</accession>
<sequence>MQNEEGDSDCVYSDDLKSLNSDCDSENEDCDFPKHNPKTDVLNPKLVLGMIFGNKKEFKEAVIANQATIGKSIEWIKDDREKARAKCRKPECKWKILGSLMQRDTLSFQIKMFESEHTCFGWNYNNESVNASWIARRYVDKIKSNKTWKVSEFRDTVSRELQLHVSMHQARRAKEKAIAMIDGHINDQFSILWDYCNEIVRSNPGTSVFMKLTPNETPNKPMRFQKIYVCFATCKFGFKAGCRKIIGVYGCWLKGTMYGAQLLSAVTLDGNNNIFPIAYAAVEKENKET</sequence>
<dbReference type="Pfam" id="PF03108">
    <property type="entry name" value="DBD_Tnp_Mut"/>
    <property type="match status" value="1"/>
</dbReference>
<dbReference type="Proteomes" id="UP000790787">
    <property type="component" value="Chromosome 3"/>
</dbReference>
<dbReference type="InterPro" id="IPR004332">
    <property type="entry name" value="Transposase_MuDR"/>
</dbReference>
<dbReference type="PANTHER" id="PTHR31973">
    <property type="entry name" value="POLYPROTEIN, PUTATIVE-RELATED"/>
    <property type="match status" value="1"/>
</dbReference>
<dbReference type="OMA" id="VECKESW"/>
<evidence type="ECO:0000313" key="3">
    <source>
        <dbReference type="RefSeq" id="XP_016458106.1"/>
    </source>
</evidence>
<dbReference type="RefSeq" id="XP_016458106.1">
    <property type="nucleotide sequence ID" value="XM_016602620.1"/>
</dbReference>
<name>A0A1S3Z0X7_TOBAC</name>
<dbReference type="PaxDb" id="4097-A0A1S3Z0X7"/>
<evidence type="ECO:0000259" key="1">
    <source>
        <dbReference type="Pfam" id="PF03108"/>
    </source>
</evidence>
<proteinExistence type="predicted"/>
<reference evidence="3" key="2">
    <citation type="submission" date="2025-08" db="UniProtKB">
        <authorList>
            <consortium name="RefSeq"/>
        </authorList>
    </citation>
    <scope>IDENTIFICATION</scope>
</reference>
<dbReference type="AlphaFoldDB" id="A0A1S3Z0X7"/>
<organism evidence="2 3">
    <name type="scientific">Nicotiana tabacum</name>
    <name type="common">Common tobacco</name>
    <dbReference type="NCBI Taxonomy" id="4097"/>
    <lineage>
        <taxon>Eukaryota</taxon>
        <taxon>Viridiplantae</taxon>
        <taxon>Streptophyta</taxon>
        <taxon>Embryophyta</taxon>
        <taxon>Tracheophyta</taxon>
        <taxon>Spermatophyta</taxon>
        <taxon>Magnoliopsida</taxon>
        <taxon>eudicotyledons</taxon>
        <taxon>Gunneridae</taxon>
        <taxon>Pentapetalae</taxon>
        <taxon>asterids</taxon>
        <taxon>lamiids</taxon>
        <taxon>Solanales</taxon>
        <taxon>Solanaceae</taxon>
        <taxon>Nicotianoideae</taxon>
        <taxon>Nicotianeae</taxon>
        <taxon>Nicotiana</taxon>
    </lineage>
</organism>
<dbReference type="GeneID" id="107781831"/>
<gene>
    <name evidence="3" type="primary">LOC107781831</name>
</gene>
<reference evidence="2" key="1">
    <citation type="journal article" date="2014" name="Nat. Commun.">
        <title>The tobacco genome sequence and its comparison with those of tomato and potato.</title>
        <authorList>
            <person name="Sierro N."/>
            <person name="Battey J.N."/>
            <person name="Ouadi S."/>
            <person name="Bakaher N."/>
            <person name="Bovet L."/>
            <person name="Willig A."/>
            <person name="Goepfert S."/>
            <person name="Peitsch M.C."/>
            <person name="Ivanov N.V."/>
        </authorList>
    </citation>
    <scope>NUCLEOTIDE SEQUENCE [LARGE SCALE GENOMIC DNA]</scope>
</reference>
<dbReference type="PANTHER" id="PTHR31973:SF192">
    <property type="entry name" value="SWIM-TYPE DOMAIN-CONTAINING PROTEIN"/>
    <property type="match status" value="1"/>
</dbReference>
<keyword evidence="2" id="KW-1185">Reference proteome</keyword>
<protein>
    <recommendedName>
        <fullName evidence="1">Transposase MuDR plant domain-containing protein</fullName>
    </recommendedName>
</protein>
<dbReference type="OrthoDB" id="1304678at2759"/>
<dbReference type="KEGG" id="nta:107781831"/>
<evidence type="ECO:0000313" key="2">
    <source>
        <dbReference type="Proteomes" id="UP000790787"/>
    </source>
</evidence>